<feature type="domain" description="DUF5938" evidence="2">
    <location>
        <begin position="155"/>
        <end position="386"/>
    </location>
</feature>
<dbReference type="Proteomes" id="UP000256709">
    <property type="component" value="Unassembled WGS sequence"/>
</dbReference>
<accession>A0A3E0VTJ9</accession>
<evidence type="ECO:0000259" key="1">
    <source>
        <dbReference type="Pfam" id="PF03435"/>
    </source>
</evidence>
<name>A0A3E0VTJ9_9MICO</name>
<dbReference type="SUPFAM" id="SSF51735">
    <property type="entry name" value="NAD(P)-binding Rossmann-fold domains"/>
    <property type="match status" value="1"/>
</dbReference>
<proteinExistence type="predicted"/>
<dbReference type="PANTHER" id="PTHR43781:SF1">
    <property type="entry name" value="SACCHAROPINE DEHYDROGENASE"/>
    <property type="match status" value="1"/>
</dbReference>
<dbReference type="AlphaFoldDB" id="A0A3E0VTJ9"/>
<organism evidence="3 4">
    <name type="scientific">Subtercola boreus</name>
    <dbReference type="NCBI Taxonomy" id="120213"/>
    <lineage>
        <taxon>Bacteria</taxon>
        <taxon>Bacillati</taxon>
        <taxon>Actinomycetota</taxon>
        <taxon>Actinomycetes</taxon>
        <taxon>Micrococcales</taxon>
        <taxon>Microbacteriaceae</taxon>
        <taxon>Subtercola</taxon>
    </lineage>
</organism>
<evidence type="ECO:0000313" key="4">
    <source>
        <dbReference type="Proteomes" id="UP000256709"/>
    </source>
</evidence>
<protein>
    <submittedName>
        <fullName evidence="3">Saccharopine dehydrogenase</fullName>
    </submittedName>
</protein>
<dbReference type="Gene3D" id="3.40.50.720">
    <property type="entry name" value="NAD(P)-binding Rossmann-like Domain"/>
    <property type="match status" value="1"/>
</dbReference>
<dbReference type="PANTHER" id="PTHR43781">
    <property type="entry name" value="SACCHAROPINE DEHYDROGENASE"/>
    <property type="match status" value="1"/>
</dbReference>
<reference evidence="3 4" key="1">
    <citation type="submission" date="2017-04" db="EMBL/GenBank/DDBJ databases">
        <title>Comparative genome analysis of Subtercola boreus.</title>
        <authorList>
            <person name="Cho Y.-J."/>
            <person name="Cho A."/>
            <person name="Kim O.-S."/>
            <person name="Lee J.-I."/>
        </authorList>
    </citation>
    <scope>NUCLEOTIDE SEQUENCE [LARGE SCALE GENOMIC DNA]</scope>
    <source>
        <strain evidence="3 4">P27444</strain>
    </source>
</reference>
<dbReference type="Pfam" id="PF19362">
    <property type="entry name" value="DUF5938"/>
    <property type="match status" value="1"/>
</dbReference>
<feature type="domain" description="Saccharopine dehydrogenase NADP binding" evidence="1">
    <location>
        <begin position="22"/>
        <end position="136"/>
    </location>
</feature>
<gene>
    <name evidence="3" type="ORF">B7R21_08865</name>
</gene>
<dbReference type="EMBL" id="NBXA01000020">
    <property type="protein sequence ID" value="RFA12950.1"/>
    <property type="molecule type" value="Genomic_DNA"/>
</dbReference>
<dbReference type="OrthoDB" id="4369409at2"/>
<sequence length="388" mass="42252">MSDTKTTSTKTTSTKTTSKKPVVVYGVSGYTGRLIVEYLREYNIPFIAAGRDADRVREVVERVPGIDTVDYEVVEVEHTVEALSELFEGAKVVCNTAGPFIKFGSEVVEAALAAGAHYMDTTGEQDWVMHCAETWGDAYAEKGLLLSPGIAQMYTTGEIAANIALEEPGLDTLDILVLWRGFPTYASTQTIFTILKANHYYLQQNEYVQWPLTTTFEVNVPGQHQTALAVPWGGTSHPVWFKQDPRVANVKVAGGVMERAVMEGVIATTKMFEEQIRPLDPAAQEAALAEIAGSVQAGMPPRENPRINNSVDSVMASGPLGRAHVVLHGNSNYKQTGLLQAYSAYSLLQQAPLRVGFASACQAFGHRALLGQLRSFGLVLKPQVTRID</sequence>
<dbReference type="RefSeq" id="WP_116282892.1">
    <property type="nucleotide sequence ID" value="NZ_NBXA01000020.1"/>
</dbReference>
<evidence type="ECO:0000259" key="2">
    <source>
        <dbReference type="Pfam" id="PF19362"/>
    </source>
</evidence>
<dbReference type="InterPro" id="IPR045982">
    <property type="entry name" value="DUF5938"/>
</dbReference>
<evidence type="ECO:0000313" key="3">
    <source>
        <dbReference type="EMBL" id="RFA12950.1"/>
    </source>
</evidence>
<dbReference type="Pfam" id="PF03435">
    <property type="entry name" value="Sacchrp_dh_NADP"/>
    <property type="match status" value="1"/>
</dbReference>
<comment type="caution">
    <text evidence="3">The sequence shown here is derived from an EMBL/GenBank/DDBJ whole genome shotgun (WGS) entry which is preliminary data.</text>
</comment>
<dbReference type="InterPro" id="IPR005097">
    <property type="entry name" value="Sacchrp_dh_NADP-bd"/>
</dbReference>
<dbReference type="InterPro" id="IPR036291">
    <property type="entry name" value="NAD(P)-bd_dom_sf"/>
</dbReference>